<dbReference type="Proteomes" id="UP000287394">
    <property type="component" value="Chromosome"/>
</dbReference>
<accession>A0A402CNF7</accession>
<keyword evidence="6 12" id="KW-0028">Amino-acid biosynthesis</keyword>
<dbReference type="GO" id="GO:0030170">
    <property type="term" value="F:pyridoxal phosphate binding"/>
    <property type="evidence" value="ECO:0007669"/>
    <property type="project" value="InterPro"/>
</dbReference>
<evidence type="ECO:0000256" key="2">
    <source>
        <dbReference type="ARBA" id="ARBA00001933"/>
    </source>
</evidence>
<evidence type="ECO:0000256" key="12">
    <source>
        <dbReference type="RuleBase" id="RU362012"/>
    </source>
</evidence>
<dbReference type="Gene3D" id="3.40.50.1100">
    <property type="match status" value="2"/>
</dbReference>
<evidence type="ECO:0000256" key="7">
    <source>
        <dbReference type="ARBA" id="ARBA00022624"/>
    </source>
</evidence>
<dbReference type="PANTHER" id="PTHR48078">
    <property type="entry name" value="THREONINE DEHYDRATASE, MITOCHONDRIAL-RELATED"/>
    <property type="match status" value="1"/>
</dbReference>
<dbReference type="PROSITE" id="PS00165">
    <property type="entry name" value="DEHYDRATASE_SER_THR"/>
    <property type="match status" value="1"/>
</dbReference>
<dbReference type="Gene3D" id="3.40.1020.10">
    <property type="entry name" value="Biosynthetic Threonine Deaminase, Domain 3"/>
    <property type="match status" value="1"/>
</dbReference>
<dbReference type="GO" id="GO:0006565">
    <property type="term" value="P:L-serine catabolic process"/>
    <property type="evidence" value="ECO:0007669"/>
    <property type="project" value="TreeGrafter"/>
</dbReference>
<dbReference type="Pfam" id="PF00585">
    <property type="entry name" value="Thr_dehydrat_C"/>
    <property type="match status" value="1"/>
</dbReference>
<dbReference type="GO" id="GO:0004794">
    <property type="term" value="F:threonine deaminase activity"/>
    <property type="evidence" value="ECO:0007669"/>
    <property type="project" value="UniProtKB-UniRule"/>
</dbReference>
<comment type="catalytic activity">
    <reaction evidence="1 12">
        <text>L-threonine = 2-oxobutanoate + NH4(+)</text>
        <dbReference type="Rhea" id="RHEA:22108"/>
        <dbReference type="ChEBI" id="CHEBI:16763"/>
        <dbReference type="ChEBI" id="CHEBI:28938"/>
        <dbReference type="ChEBI" id="CHEBI:57926"/>
        <dbReference type="EC" id="4.3.1.19"/>
    </reaction>
</comment>
<protein>
    <recommendedName>
        <fullName evidence="12">L-threonine dehydratase</fullName>
        <ecNumber evidence="12">4.3.1.19</ecNumber>
    </recommendedName>
    <alternativeName>
        <fullName evidence="12">Threonine deaminase</fullName>
    </alternativeName>
</protein>
<dbReference type="InterPro" id="IPR000634">
    <property type="entry name" value="Ser/Thr_deHydtase_PyrdxlP-BS"/>
</dbReference>
<dbReference type="KEGG" id="ccot:CCAX7_53620"/>
<keyword evidence="14" id="KW-1185">Reference proteome</keyword>
<keyword evidence="9 12" id="KW-0456">Lyase</keyword>
<evidence type="ECO:0000256" key="8">
    <source>
        <dbReference type="ARBA" id="ARBA00022898"/>
    </source>
</evidence>
<evidence type="ECO:0000256" key="4">
    <source>
        <dbReference type="ARBA" id="ARBA00010869"/>
    </source>
</evidence>
<dbReference type="CDD" id="cd04907">
    <property type="entry name" value="ACT_ThrD-I_2"/>
    <property type="match status" value="1"/>
</dbReference>
<dbReference type="EC" id="4.3.1.19" evidence="12"/>
<dbReference type="FunCoup" id="A0A402CNF7">
    <property type="interactions" value="425"/>
</dbReference>
<evidence type="ECO:0000256" key="1">
    <source>
        <dbReference type="ARBA" id="ARBA00001274"/>
    </source>
</evidence>
<sequence>MTTHIPAVTVQSIEEAFLRLRSVVMHTPLQRNARLSEQFGAEIYLKREDLQIVRSYKLRGAYNLMSTLTDAERSRGVVCASAGNHAQGVAYTCRALEIQGCIYMPQNTPRQKVERVRTLGERWVRIELVGDTFDATYRLAAEYAHGMHKIFAHPFDDPRVIAGQGTVGAEIAQDLGGAPDFLIAPVGGGGLISGLALYAEKYFPETMLVGAEPAGAACMLAALEAGHPVTLPQIDTFVDGAAVKTAGHHNFEICQRLIREILPIDEGKVCTEMIALYQSEGVIAEPAGALSIAALPVLGERLRGKTVVCILSGGNNDITRYPEIIERSLIDRGLKHYFLIEFSQRPGALRRYLDEALAPGDDITLFEYIKKSNREYGPALVGIELTRKEDFTPLLERMDHIGLRYEIIGRDSALFRFVL</sequence>
<evidence type="ECO:0000256" key="3">
    <source>
        <dbReference type="ARBA" id="ARBA00004810"/>
    </source>
</evidence>
<comment type="pathway">
    <text evidence="3 12">Amino-acid biosynthesis; L-isoleucine biosynthesis; 2-oxobutanoate from L-threonine: step 1/1.</text>
</comment>
<proteinExistence type="inferred from homology"/>
<reference evidence="13 14" key="1">
    <citation type="journal article" date="2019" name="Int. J. Syst. Evol. Microbiol.">
        <title>Capsulimonas corticalis gen. nov., sp. nov., an aerobic capsulated bacterium, of a novel bacterial order, Capsulimonadales ord. nov., of the class Armatimonadia of the phylum Armatimonadetes.</title>
        <authorList>
            <person name="Li J."/>
            <person name="Kudo C."/>
            <person name="Tonouchi A."/>
        </authorList>
    </citation>
    <scope>NUCLEOTIDE SEQUENCE [LARGE SCALE GENOMIC DNA]</scope>
    <source>
        <strain evidence="13 14">AX-7</strain>
    </source>
</reference>
<dbReference type="GO" id="GO:0006567">
    <property type="term" value="P:L-threonine catabolic process"/>
    <property type="evidence" value="ECO:0007669"/>
    <property type="project" value="TreeGrafter"/>
</dbReference>
<dbReference type="FunFam" id="3.40.50.1100:FF:000005">
    <property type="entry name" value="Threonine dehydratase catabolic"/>
    <property type="match status" value="1"/>
</dbReference>
<comment type="function">
    <text evidence="11 12">Catalyzes the anaerobic formation of alpha-ketobutyrate and ammonia from threonine in a two-step reaction. The first step involved a dehydration of threonine and a production of enamine intermediates (aminocrotonate), which tautomerizes to its imine form (iminobutyrate). Both intermediates are unstable and short-lived. The second step is the nonenzymatic hydrolysis of the enamine/imine intermediates to form 2-ketobutyrate and free ammonia. In the low water environment of the cell, the second step is accelerated by RidA.</text>
</comment>
<dbReference type="InterPro" id="IPR036052">
    <property type="entry name" value="TrpB-like_PALP_sf"/>
</dbReference>
<dbReference type="SUPFAM" id="SSF53686">
    <property type="entry name" value="Tryptophan synthase beta subunit-like PLP-dependent enzymes"/>
    <property type="match status" value="1"/>
</dbReference>
<dbReference type="InterPro" id="IPR011820">
    <property type="entry name" value="IlvA"/>
</dbReference>
<dbReference type="GO" id="GO:0009097">
    <property type="term" value="P:isoleucine biosynthetic process"/>
    <property type="evidence" value="ECO:0007669"/>
    <property type="project" value="UniProtKB-UniRule"/>
</dbReference>
<dbReference type="SUPFAM" id="SSF55021">
    <property type="entry name" value="ACT-like"/>
    <property type="match status" value="1"/>
</dbReference>
<dbReference type="GO" id="GO:0003941">
    <property type="term" value="F:L-serine ammonia-lyase activity"/>
    <property type="evidence" value="ECO:0007669"/>
    <property type="project" value="TreeGrafter"/>
</dbReference>
<keyword evidence="7 12" id="KW-0412">Isoleucine biosynthesis</keyword>
<dbReference type="OrthoDB" id="9811476at2"/>
<evidence type="ECO:0000313" key="14">
    <source>
        <dbReference type="Proteomes" id="UP000287394"/>
    </source>
</evidence>
<dbReference type="RefSeq" id="WP_119319679.1">
    <property type="nucleotide sequence ID" value="NZ_AP025739.1"/>
</dbReference>
<comment type="cofactor">
    <cofactor evidence="2 12">
        <name>pyridoxal 5'-phosphate</name>
        <dbReference type="ChEBI" id="CHEBI:597326"/>
    </cofactor>
</comment>
<keyword evidence="8 12" id="KW-0663">Pyridoxal phosphate</keyword>
<dbReference type="InterPro" id="IPR038110">
    <property type="entry name" value="TD_ACT-like_sf"/>
</dbReference>
<dbReference type="AlphaFoldDB" id="A0A402CNF7"/>
<evidence type="ECO:0000256" key="6">
    <source>
        <dbReference type="ARBA" id="ARBA00022605"/>
    </source>
</evidence>
<dbReference type="NCBIfam" id="TIGR02079">
    <property type="entry name" value="THD1"/>
    <property type="match status" value="1"/>
</dbReference>
<dbReference type="InterPro" id="IPR045865">
    <property type="entry name" value="ACT-like_dom_sf"/>
</dbReference>
<dbReference type="PANTHER" id="PTHR48078:SF11">
    <property type="entry name" value="THREONINE DEHYDRATASE, MITOCHONDRIAL"/>
    <property type="match status" value="1"/>
</dbReference>
<keyword evidence="10 12" id="KW-0100">Branched-chain amino acid biosynthesis</keyword>
<dbReference type="InterPro" id="IPR001721">
    <property type="entry name" value="TD_ACT-like"/>
</dbReference>
<dbReference type="Pfam" id="PF00291">
    <property type="entry name" value="PALP"/>
    <property type="match status" value="1"/>
</dbReference>
<dbReference type="CDD" id="cd01562">
    <property type="entry name" value="Thr-dehyd"/>
    <property type="match status" value="1"/>
</dbReference>
<organism evidence="13 14">
    <name type="scientific">Capsulimonas corticalis</name>
    <dbReference type="NCBI Taxonomy" id="2219043"/>
    <lineage>
        <taxon>Bacteria</taxon>
        <taxon>Bacillati</taxon>
        <taxon>Armatimonadota</taxon>
        <taxon>Armatimonadia</taxon>
        <taxon>Capsulimonadales</taxon>
        <taxon>Capsulimonadaceae</taxon>
        <taxon>Capsulimonas</taxon>
    </lineage>
</organism>
<gene>
    <name evidence="12 13" type="primary">ilvA</name>
    <name evidence="13" type="ORF">CCAX7_53620</name>
</gene>
<dbReference type="NCBIfam" id="NF006390">
    <property type="entry name" value="PRK08639.1"/>
    <property type="match status" value="1"/>
</dbReference>
<evidence type="ECO:0000313" key="13">
    <source>
        <dbReference type="EMBL" id="BDI33311.1"/>
    </source>
</evidence>
<dbReference type="InterPro" id="IPR050147">
    <property type="entry name" value="Ser/Thr_Dehydratase"/>
</dbReference>
<dbReference type="PROSITE" id="PS51672">
    <property type="entry name" value="ACT_LIKE"/>
    <property type="match status" value="1"/>
</dbReference>
<evidence type="ECO:0000256" key="9">
    <source>
        <dbReference type="ARBA" id="ARBA00023239"/>
    </source>
</evidence>
<comment type="similarity">
    <text evidence="4 12">Belongs to the serine/threonine dehydratase family.</text>
</comment>
<dbReference type="EMBL" id="AP025739">
    <property type="protein sequence ID" value="BDI33311.1"/>
    <property type="molecule type" value="Genomic_DNA"/>
</dbReference>
<evidence type="ECO:0000256" key="5">
    <source>
        <dbReference type="ARBA" id="ARBA00011881"/>
    </source>
</evidence>
<evidence type="ECO:0000256" key="10">
    <source>
        <dbReference type="ARBA" id="ARBA00023304"/>
    </source>
</evidence>
<dbReference type="InterPro" id="IPR001926">
    <property type="entry name" value="TrpB-like_PALP"/>
</dbReference>
<name>A0A402CNF7_9BACT</name>
<comment type="subunit">
    <text evidence="5 12">Homotetramer.</text>
</comment>
<evidence type="ECO:0000256" key="11">
    <source>
        <dbReference type="ARBA" id="ARBA00025527"/>
    </source>
</evidence>